<dbReference type="Pfam" id="PF00069">
    <property type="entry name" value="Pkinase"/>
    <property type="match status" value="1"/>
</dbReference>
<dbReference type="InterPro" id="IPR008271">
    <property type="entry name" value="Ser/Thr_kinase_AS"/>
</dbReference>
<dbReference type="GO" id="GO:0004674">
    <property type="term" value="F:protein serine/threonine kinase activity"/>
    <property type="evidence" value="ECO:0007669"/>
    <property type="project" value="UniProtKB-KW"/>
</dbReference>
<dbReference type="PROSITE" id="PS50011">
    <property type="entry name" value="PROTEIN_KINASE_DOM"/>
    <property type="match status" value="1"/>
</dbReference>
<dbReference type="SUPFAM" id="SSF56112">
    <property type="entry name" value="Protein kinase-like (PK-like)"/>
    <property type="match status" value="1"/>
</dbReference>
<sequence length="97" mass="11264">MHPFIIPLYDTFLHSTTCELHFIFECMEENLYQLTKFRKGRPLADGLIACIFEQIVLGLHHVHSCGYFHHDMKPENLLITTTGLTNYPQGNCRVLND</sequence>
<dbReference type="Proteomes" id="UP000001072">
    <property type="component" value="Unassembled WGS sequence"/>
</dbReference>
<keyword evidence="1" id="KW-0808">Transferase</keyword>
<dbReference type="KEGG" id="mlr:MELLADRAFT_84544"/>
<dbReference type="STRING" id="747676.F4SCE2"/>
<dbReference type="EMBL" id="GL883206">
    <property type="protein sequence ID" value="EGF97681.1"/>
    <property type="molecule type" value="Genomic_DNA"/>
</dbReference>
<evidence type="ECO:0000256" key="1">
    <source>
        <dbReference type="ARBA" id="ARBA00022527"/>
    </source>
</evidence>
<keyword evidence="2" id="KW-0547">Nucleotide-binding</keyword>
<accession>F4SCE2</accession>
<dbReference type="GO" id="GO:0005524">
    <property type="term" value="F:ATP binding"/>
    <property type="evidence" value="ECO:0007669"/>
    <property type="project" value="UniProtKB-KW"/>
</dbReference>
<dbReference type="HOGENOM" id="CLU_2347142_0_0_1"/>
<keyword evidence="1" id="KW-0418">Kinase</keyword>
<dbReference type="PANTHER" id="PTHR24055">
    <property type="entry name" value="MITOGEN-ACTIVATED PROTEIN KINASE"/>
    <property type="match status" value="1"/>
</dbReference>
<keyword evidence="6" id="KW-1185">Reference proteome</keyword>
<dbReference type="AlphaFoldDB" id="F4SCE2"/>
<gene>
    <name evidence="5" type="ORF">MELLADRAFT_84544</name>
</gene>
<dbReference type="InParanoid" id="F4SCE2"/>
<evidence type="ECO:0000313" key="6">
    <source>
        <dbReference type="Proteomes" id="UP000001072"/>
    </source>
</evidence>
<dbReference type="RefSeq" id="XP_007419043.1">
    <property type="nucleotide sequence ID" value="XM_007418981.1"/>
</dbReference>
<dbReference type="Gene3D" id="1.10.510.10">
    <property type="entry name" value="Transferase(Phosphotransferase) domain 1"/>
    <property type="match status" value="1"/>
</dbReference>
<evidence type="ECO:0000256" key="3">
    <source>
        <dbReference type="ARBA" id="ARBA00022840"/>
    </source>
</evidence>
<dbReference type="InterPro" id="IPR000719">
    <property type="entry name" value="Prot_kinase_dom"/>
</dbReference>
<name>F4SCE2_MELLP</name>
<keyword evidence="3" id="KW-0067">ATP-binding</keyword>
<dbReference type="InterPro" id="IPR011009">
    <property type="entry name" value="Kinase-like_dom_sf"/>
</dbReference>
<dbReference type="InterPro" id="IPR050117">
    <property type="entry name" value="MAPK"/>
</dbReference>
<feature type="domain" description="Protein kinase" evidence="4">
    <location>
        <begin position="1"/>
        <end position="97"/>
    </location>
</feature>
<keyword evidence="1" id="KW-0723">Serine/threonine-protein kinase</keyword>
<reference evidence="6" key="1">
    <citation type="journal article" date="2011" name="Proc. Natl. Acad. Sci. U.S.A.">
        <title>Obligate biotrophy features unraveled by the genomic analysis of rust fungi.</title>
        <authorList>
            <person name="Duplessis S."/>
            <person name="Cuomo C.A."/>
            <person name="Lin Y.-C."/>
            <person name="Aerts A."/>
            <person name="Tisserant E."/>
            <person name="Veneault-Fourrey C."/>
            <person name="Joly D.L."/>
            <person name="Hacquard S."/>
            <person name="Amselem J."/>
            <person name="Cantarel B.L."/>
            <person name="Chiu R."/>
            <person name="Coutinho P.M."/>
            <person name="Feau N."/>
            <person name="Field M."/>
            <person name="Frey P."/>
            <person name="Gelhaye E."/>
            <person name="Goldberg J."/>
            <person name="Grabherr M.G."/>
            <person name="Kodira C.D."/>
            <person name="Kohler A."/>
            <person name="Kuees U."/>
            <person name="Lindquist E.A."/>
            <person name="Lucas S.M."/>
            <person name="Mago R."/>
            <person name="Mauceli E."/>
            <person name="Morin E."/>
            <person name="Murat C."/>
            <person name="Pangilinan J.L."/>
            <person name="Park R."/>
            <person name="Pearson M."/>
            <person name="Quesneville H."/>
            <person name="Rouhier N."/>
            <person name="Sakthikumar S."/>
            <person name="Salamov A.A."/>
            <person name="Schmutz J."/>
            <person name="Selles B."/>
            <person name="Shapiro H."/>
            <person name="Tanguay P."/>
            <person name="Tuskan G.A."/>
            <person name="Henrissat B."/>
            <person name="Van de Peer Y."/>
            <person name="Rouze P."/>
            <person name="Ellis J.G."/>
            <person name="Dodds P.N."/>
            <person name="Schein J.E."/>
            <person name="Zhong S."/>
            <person name="Hamelin R.C."/>
            <person name="Grigoriev I.V."/>
            <person name="Szabo L.J."/>
            <person name="Martin F."/>
        </authorList>
    </citation>
    <scope>NUCLEOTIDE SEQUENCE [LARGE SCALE GENOMIC DNA]</scope>
    <source>
        <strain evidence="6">98AG31 / pathotype 3-4-7</strain>
    </source>
</reference>
<dbReference type="VEuPathDB" id="FungiDB:MELLADRAFT_84544"/>
<dbReference type="eggNOG" id="KOG0661">
    <property type="taxonomic scope" value="Eukaryota"/>
</dbReference>
<proteinExistence type="predicted"/>
<dbReference type="OrthoDB" id="2158884at2759"/>
<organism evidence="6">
    <name type="scientific">Melampsora larici-populina (strain 98AG31 / pathotype 3-4-7)</name>
    <name type="common">Poplar leaf rust fungus</name>
    <dbReference type="NCBI Taxonomy" id="747676"/>
    <lineage>
        <taxon>Eukaryota</taxon>
        <taxon>Fungi</taxon>
        <taxon>Dikarya</taxon>
        <taxon>Basidiomycota</taxon>
        <taxon>Pucciniomycotina</taxon>
        <taxon>Pucciniomycetes</taxon>
        <taxon>Pucciniales</taxon>
        <taxon>Melampsoraceae</taxon>
        <taxon>Melampsora</taxon>
    </lineage>
</organism>
<evidence type="ECO:0000259" key="4">
    <source>
        <dbReference type="PROSITE" id="PS50011"/>
    </source>
</evidence>
<dbReference type="GeneID" id="18933519"/>
<protein>
    <recommendedName>
        <fullName evidence="4">Protein kinase domain-containing protein</fullName>
    </recommendedName>
</protein>
<evidence type="ECO:0000313" key="5">
    <source>
        <dbReference type="EMBL" id="EGF97681.1"/>
    </source>
</evidence>
<evidence type="ECO:0000256" key="2">
    <source>
        <dbReference type="ARBA" id="ARBA00022741"/>
    </source>
</evidence>
<dbReference type="PROSITE" id="PS00108">
    <property type="entry name" value="PROTEIN_KINASE_ST"/>
    <property type="match status" value="1"/>
</dbReference>